<dbReference type="InterPro" id="IPR002931">
    <property type="entry name" value="Transglutaminase-like"/>
</dbReference>
<evidence type="ECO:0000313" key="3">
    <source>
        <dbReference type="EMBL" id="MFD0964808.1"/>
    </source>
</evidence>
<gene>
    <name evidence="3" type="ORF">ACFQ1O_12405</name>
</gene>
<dbReference type="Proteomes" id="UP001596997">
    <property type="component" value="Unassembled WGS sequence"/>
</dbReference>
<evidence type="ECO:0000313" key="4">
    <source>
        <dbReference type="Proteomes" id="UP001596997"/>
    </source>
</evidence>
<dbReference type="SUPFAM" id="SSF54001">
    <property type="entry name" value="Cysteine proteinases"/>
    <property type="match status" value="1"/>
</dbReference>
<comment type="caution">
    <text evidence="3">The sequence shown here is derived from an EMBL/GenBank/DDBJ whole genome shotgun (WGS) entry which is preliminary data.</text>
</comment>
<sequence>MKIILYILFIISILQCNAQTANINHLNFKKADSIALVYKGEKLDNLPILTHNLTSNLSSDTEKFRAIYKWVCTNIENDYNLYYKNSFKRGKYKDNPNKLLEWNNGFRRTLFKTLLKKKRTICTGYAFIVKQLAELANIDCVIVNGYGKTSSTSKTDLSIPNHSWNAVKLDNKWYLCDATWASGVQNPETMNFEFHYNDGFFLSPPELFAINHLPENPKWLLTQKTPPEFVTFLNNPVLYNDAYTYLTDHVSPKKMHHEIQLNKEINFKYSLKKQILKENVKLLIDNGSSSKKITPKSVSIKNNILSFTQPFHKKGFYDVHLFLDNYIIATYTVKVQKAAI</sequence>
<dbReference type="InterPro" id="IPR038765">
    <property type="entry name" value="Papain-like_cys_pep_sf"/>
</dbReference>
<dbReference type="Pfam" id="PF01841">
    <property type="entry name" value="Transglut_core"/>
    <property type="match status" value="1"/>
</dbReference>
<proteinExistence type="predicted"/>
<feature type="signal peptide" evidence="1">
    <location>
        <begin position="1"/>
        <end position="18"/>
    </location>
</feature>
<dbReference type="PANTHER" id="PTHR46333">
    <property type="entry name" value="CYTOKINESIS PROTEIN 3"/>
    <property type="match status" value="1"/>
</dbReference>
<organism evidence="3 4">
    <name type="scientific">Pseudofulvibacter geojedonensis</name>
    <dbReference type="NCBI Taxonomy" id="1123758"/>
    <lineage>
        <taxon>Bacteria</taxon>
        <taxon>Pseudomonadati</taxon>
        <taxon>Bacteroidota</taxon>
        <taxon>Flavobacteriia</taxon>
        <taxon>Flavobacteriales</taxon>
        <taxon>Flavobacteriaceae</taxon>
        <taxon>Pseudofulvibacter</taxon>
    </lineage>
</organism>
<evidence type="ECO:0000256" key="1">
    <source>
        <dbReference type="SAM" id="SignalP"/>
    </source>
</evidence>
<dbReference type="Gene3D" id="3.10.620.30">
    <property type="match status" value="1"/>
</dbReference>
<dbReference type="InterPro" id="IPR052557">
    <property type="entry name" value="CAP/Cytokinesis_protein"/>
</dbReference>
<accession>A0ABW3I4X8</accession>
<protein>
    <submittedName>
        <fullName evidence="3">Transglutaminase domain-containing protein</fullName>
    </submittedName>
</protein>
<evidence type="ECO:0000259" key="2">
    <source>
        <dbReference type="SMART" id="SM00460"/>
    </source>
</evidence>
<feature type="chain" id="PRO_5046518709" evidence="1">
    <location>
        <begin position="19"/>
        <end position="340"/>
    </location>
</feature>
<reference evidence="4" key="1">
    <citation type="journal article" date="2019" name="Int. J. Syst. Evol. Microbiol.">
        <title>The Global Catalogue of Microorganisms (GCM) 10K type strain sequencing project: providing services to taxonomists for standard genome sequencing and annotation.</title>
        <authorList>
            <consortium name="The Broad Institute Genomics Platform"/>
            <consortium name="The Broad Institute Genome Sequencing Center for Infectious Disease"/>
            <person name="Wu L."/>
            <person name="Ma J."/>
        </authorList>
    </citation>
    <scope>NUCLEOTIDE SEQUENCE [LARGE SCALE GENOMIC DNA]</scope>
    <source>
        <strain evidence="4">CCUG 62114</strain>
    </source>
</reference>
<keyword evidence="1" id="KW-0732">Signal</keyword>
<dbReference type="SMART" id="SM00460">
    <property type="entry name" value="TGc"/>
    <property type="match status" value="1"/>
</dbReference>
<name>A0ABW3I4X8_9FLAO</name>
<dbReference type="RefSeq" id="WP_377716354.1">
    <property type="nucleotide sequence ID" value="NZ_JBHTJM010000010.1"/>
</dbReference>
<dbReference type="PANTHER" id="PTHR46333:SF2">
    <property type="entry name" value="CYTOKINESIS PROTEIN 3"/>
    <property type="match status" value="1"/>
</dbReference>
<dbReference type="EMBL" id="JBHTJM010000010">
    <property type="protein sequence ID" value="MFD0964808.1"/>
    <property type="molecule type" value="Genomic_DNA"/>
</dbReference>
<keyword evidence="4" id="KW-1185">Reference proteome</keyword>
<feature type="domain" description="Transglutaminase-like" evidence="2">
    <location>
        <begin position="114"/>
        <end position="180"/>
    </location>
</feature>